<dbReference type="GO" id="GO:0005829">
    <property type="term" value="C:cytosol"/>
    <property type="evidence" value="ECO:0007669"/>
    <property type="project" value="TreeGrafter"/>
</dbReference>
<dbReference type="InterPro" id="IPR052341">
    <property type="entry name" value="LOG_family_nucleotidases"/>
</dbReference>
<protein>
    <recommendedName>
        <fullName evidence="2">Lysine decarboxylase</fullName>
    </recommendedName>
</protein>
<reference evidence="1" key="1">
    <citation type="submission" date="2018-05" db="EMBL/GenBank/DDBJ databases">
        <authorList>
            <person name="Lanie J.A."/>
            <person name="Ng W.-L."/>
            <person name="Kazmierczak K.M."/>
            <person name="Andrzejewski T.M."/>
            <person name="Davidsen T.M."/>
            <person name="Wayne K.J."/>
            <person name="Tettelin H."/>
            <person name="Glass J.I."/>
            <person name="Rusch D."/>
            <person name="Podicherti R."/>
            <person name="Tsui H.-C.T."/>
            <person name="Winkler M.E."/>
        </authorList>
    </citation>
    <scope>NUCLEOTIDE SEQUENCE</scope>
</reference>
<dbReference type="AlphaFoldDB" id="A0A382LN45"/>
<gene>
    <name evidence="1" type="ORF">METZ01_LOCUS290039</name>
</gene>
<dbReference type="PANTHER" id="PTHR43393:SF3">
    <property type="entry name" value="LYSINE DECARBOXYLASE-LIKE PROTEIN"/>
    <property type="match status" value="1"/>
</dbReference>
<proteinExistence type="predicted"/>
<accession>A0A382LN45</accession>
<evidence type="ECO:0000313" key="1">
    <source>
        <dbReference type="EMBL" id="SVC37185.1"/>
    </source>
</evidence>
<organism evidence="1">
    <name type="scientific">marine metagenome</name>
    <dbReference type="NCBI Taxonomy" id="408172"/>
    <lineage>
        <taxon>unclassified sequences</taxon>
        <taxon>metagenomes</taxon>
        <taxon>ecological metagenomes</taxon>
    </lineage>
</organism>
<evidence type="ECO:0008006" key="2">
    <source>
        <dbReference type="Google" id="ProtNLM"/>
    </source>
</evidence>
<dbReference type="Gene3D" id="3.40.50.450">
    <property type="match status" value="1"/>
</dbReference>
<dbReference type="SUPFAM" id="SSF102405">
    <property type="entry name" value="MCP/YpsA-like"/>
    <property type="match status" value="1"/>
</dbReference>
<dbReference type="EMBL" id="UINC01087642">
    <property type="protein sequence ID" value="SVC37185.1"/>
    <property type="molecule type" value="Genomic_DNA"/>
</dbReference>
<name>A0A382LN45_9ZZZZ</name>
<sequence>MADKPFHPVKAYRDESFINSHVARPLRILAEYMEPEERFRAERVRDTIVIFGSARILSADKATEALQDAESNNGNFAKAQKDLKMSRYYEDSRELAHRLTTWSKSLDREDKRFVICTGGGPGIME</sequence>
<dbReference type="PANTHER" id="PTHR43393">
    <property type="entry name" value="CYTOKININ RIBOSIDE 5'-MONOPHOSPHATE PHOSPHORIBOHYDROLASE"/>
    <property type="match status" value="1"/>
</dbReference>
<feature type="non-terminal residue" evidence="1">
    <location>
        <position position="125"/>
    </location>
</feature>